<evidence type="ECO:0000256" key="2">
    <source>
        <dbReference type="SAM" id="SignalP"/>
    </source>
</evidence>
<evidence type="ECO:0000256" key="1">
    <source>
        <dbReference type="SAM" id="MobiDB-lite"/>
    </source>
</evidence>
<keyword evidence="4" id="KW-1185">Reference proteome</keyword>
<sequence>MFRPRRILAATAAAAVLSVGAVAPAVAANQYDQNPGIPASHAWGATGAARAGLDQDGRGFVLGQNSDVIHVLANPVLLSSVWGLGYEVLDSTGWAPSLQLIVTDPDNNVRDARLVWEPYQQNPVQGPNNGTFTGLEGGRWWHANVWGSNPSGNILPQNQTPRDLKDFWSAGITATTGGQAIFGANTKVVGIALRQGSTTNATSVVPWVTINGTRHDFRPGGTAKPAPATVLGDWTVQPAPSTERETTRTRDVMVFDHVIDFSTWTWVHAATPLTTTPETETVANPAWVEPTPEPQPTPAPPAREAAAPPVADLTTELRSGTLVPAGQNVTAGAGLNVYVGTHLAGTWVDVFLFSDPVFLGRFLVAADGTVDVKVPATLAGDHRLTVADAATGEVVAWTEVAIAAAPGTTATGGAANAVPRGATGWAEGGVEPLHVALATLAGLAVVSLGTLVVRRVRA</sequence>
<evidence type="ECO:0000313" key="4">
    <source>
        <dbReference type="Proteomes" id="UP000292118"/>
    </source>
</evidence>
<gene>
    <name evidence="3" type="ORF">ET471_03015</name>
</gene>
<reference evidence="3 4" key="1">
    <citation type="submission" date="2019-01" db="EMBL/GenBank/DDBJ databases">
        <title>Genome sequencing of strain FW10M-9.</title>
        <authorList>
            <person name="Heo J."/>
            <person name="Kim S.-J."/>
            <person name="Kim J.-S."/>
            <person name="Hong S.-B."/>
            <person name="Kwon S.-W."/>
        </authorList>
    </citation>
    <scope>NUCLEOTIDE SEQUENCE [LARGE SCALE GENOMIC DNA]</scope>
    <source>
        <strain evidence="3 4">FW10M-9</strain>
    </source>
</reference>
<keyword evidence="2" id="KW-0732">Signal</keyword>
<protein>
    <submittedName>
        <fullName evidence="3">Uncharacterized protein</fullName>
    </submittedName>
</protein>
<evidence type="ECO:0000313" key="3">
    <source>
        <dbReference type="EMBL" id="QAY69140.1"/>
    </source>
</evidence>
<feature type="chain" id="PRO_5020858755" evidence="2">
    <location>
        <begin position="28"/>
        <end position="458"/>
    </location>
</feature>
<feature type="region of interest" description="Disordered" evidence="1">
    <location>
        <begin position="286"/>
        <end position="306"/>
    </location>
</feature>
<dbReference type="KEGG" id="xya:ET471_03015"/>
<proteinExistence type="predicted"/>
<organism evidence="3 4">
    <name type="scientific">Xylanimonas protaetiae</name>
    <dbReference type="NCBI Taxonomy" id="2509457"/>
    <lineage>
        <taxon>Bacteria</taxon>
        <taxon>Bacillati</taxon>
        <taxon>Actinomycetota</taxon>
        <taxon>Actinomycetes</taxon>
        <taxon>Micrococcales</taxon>
        <taxon>Promicromonosporaceae</taxon>
        <taxon>Xylanimonas</taxon>
    </lineage>
</organism>
<dbReference type="Proteomes" id="UP000292118">
    <property type="component" value="Chromosome"/>
</dbReference>
<accession>A0A4P6F076</accession>
<feature type="signal peptide" evidence="2">
    <location>
        <begin position="1"/>
        <end position="27"/>
    </location>
</feature>
<feature type="compositionally biased region" description="Pro residues" evidence="1">
    <location>
        <begin position="291"/>
        <end position="301"/>
    </location>
</feature>
<dbReference type="AlphaFoldDB" id="A0A4P6F076"/>
<dbReference type="EMBL" id="CP035493">
    <property type="protein sequence ID" value="QAY69140.1"/>
    <property type="molecule type" value="Genomic_DNA"/>
</dbReference>
<name>A0A4P6F076_9MICO</name>
<dbReference type="RefSeq" id="WP_129186540.1">
    <property type="nucleotide sequence ID" value="NZ_CP035493.1"/>
</dbReference>
<dbReference type="OrthoDB" id="5380360at2"/>